<dbReference type="InterPro" id="IPR014729">
    <property type="entry name" value="Rossmann-like_a/b/a_fold"/>
</dbReference>
<gene>
    <name evidence="3" type="ORF">ACFOZ4_17945</name>
</gene>
<dbReference type="SUPFAM" id="SSF52402">
    <property type="entry name" value="Adenine nucleotide alpha hydrolases-like"/>
    <property type="match status" value="2"/>
</dbReference>
<dbReference type="Proteomes" id="UP001595816">
    <property type="component" value="Unassembled WGS sequence"/>
</dbReference>
<evidence type="ECO:0000313" key="4">
    <source>
        <dbReference type="Proteomes" id="UP001595816"/>
    </source>
</evidence>
<sequence>MTSLPIVAGVDGSPESLAAAAVAAREAVLRGVPVRIVHGFIWPAMRNVPLGPAALGPAEGGLENQARQIVAEGVAAVRAAAPGVEVTGEVITGSAAQALIRASGGASIVVVGDRGLGAFAGLLAGSVSIHVAAHAACPVMVVRGTTDPSTPVLLAVDGSPAGDAAVGFAFQEAALRNVPLWALHVWAHPTADVATEMQPLIFDESVARENEERLIIDALARWRTEFPDVDLRTQVVHGRVRRTILEATRGAQIIVLGSRGFGGFKGMLLGSVSQAALYHSDCPVVIVPGAQAGT</sequence>
<name>A0ABV8LNC1_9ACTN</name>
<evidence type="ECO:0000256" key="1">
    <source>
        <dbReference type="ARBA" id="ARBA00008791"/>
    </source>
</evidence>
<dbReference type="Gene3D" id="3.40.50.620">
    <property type="entry name" value="HUPs"/>
    <property type="match status" value="2"/>
</dbReference>
<organism evidence="3 4">
    <name type="scientific">Hamadaea flava</name>
    <dbReference type="NCBI Taxonomy" id="1742688"/>
    <lineage>
        <taxon>Bacteria</taxon>
        <taxon>Bacillati</taxon>
        <taxon>Actinomycetota</taxon>
        <taxon>Actinomycetes</taxon>
        <taxon>Micromonosporales</taxon>
        <taxon>Micromonosporaceae</taxon>
        <taxon>Hamadaea</taxon>
    </lineage>
</organism>
<comment type="similarity">
    <text evidence="1">Belongs to the universal stress protein A family.</text>
</comment>
<protein>
    <submittedName>
        <fullName evidence="3">Universal stress protein</fullName>
    </submittedName>
</protein>
<dbReference type="InterPro" id="IPR006015">
    <property type="entry name" value="Universal_stress_UspA"/>
</dbReference>
<keyword evidence="4" id="KW-1185">Reference proteome</keyword>
<dbReference type="PANTHER" id="PTHR31964">
    <property type="entry name" value="ADENINE NUCLEOTIDE ALPHA HYDROLASES-LIKE SUPERFAMILY PROTEIN"/>
    <property type="match status" value="1"/>
</dbReference>
<dbReference type="RefSeq" id="WP_253753127.1">
    <property type="nucleotide sequence ID" value="NZ_JAMZDZ010000001.1"/>
</dbReference>
<dbReference type="EMBL" id="JBHSAY010000009">
    <property type="protein sequence ID" value="MFC4132495.1"/>
    <property type="molecule type" value="Genomic_DNA"/>
</dbReference>
<feature type="domain" description="UspA" evidence="2">
    <location>
        <begin position="5"/>
        <end position="143"/>
    </location>
</feature>
<evidence type="ECO:0000259" key="2">
    <source>
        <dbReference type="Pfam" id="PF00582"/>
    </source>
</evidence>
<evidence type="ECO:0000313" key="3">
    <source>
        <dbReference type="EMBL" id="MFC4132495.1"/>
    </source>
</evidence>
<dbReference type="PRINTS" id="PR01438">
    <property type="entry name" value="UNVRSLSTRESS"/>
</dbReference>
<dbReference type="Pfam" id="PF00582">
    <property type="entry name" value="Usp"/>
    <property type="match status" value="2"/>
</dbReference>
<reference evidence="4" key="1">
    <citation type="journal article" date="2019" name="Int. J. Syst. Evol. Microbiol.">
        <title>The Global Catalogue of Microorganisms (GCM) 10K type strain sequencing project: providing services to taxonomists for standard genome sequencing and annotation.</title>
        <authorList>
            <consortium name="The Broad Institute Genomics Platform"/>
            <consortium name="The Broad Institute Genome Sequencing Center for Infectious Disease"/>
            <person name="Wu L."/>
            <person name="Ma J."/>
        </authorList>
    </citation>
    <scope>NUCLEOTIDE SEQUENCE [LARGE SCALE GENOMIC DNA]</scope>
    <source>
        <strain evidence="4">CGMCC 4.7289</strain>
    </source>
</reference>
<comment type="caution">
    <text evidence="3">The sequence shown here is derived from an EMBL/GenBank/DDBJ whole genome shotgun (WGS) entry which is preliminary data.</text>
</comment>
<dbReference type="InterPro" id="IPR006016">
    <property type="entry name" value="UspA"/>
</dbReference>
<proteinExistence type="inferred from homology"/>
<feature type="domain" description="UspA" evidence="2">
    <location>
        <begin position="151"/>
        <end position="288"/>
    </location>
</feature>
<accession>A0ABV8LNC1</accession>
<dbReference type="PANTHER" id="PTHR31964:SF113">
    <property type="entry name" value="USPA DOMAIN-CONTAINING PROTEIN"/>
    <property type="match status" value="1"/>
</dbReference>